<evidence type="ECO:0000256" key="5">
    <source>
        <dbReference type="ARBA" id="ARBA00023136"/>
    </source>
</evidence>
<feature type="transmembrane region" description="Helical" evidence="6">
    <location>
        <begin position="174"/>
        <end position="197"/>
    </location>
</feature>
<feature type="transmembrane region" description="Helical" evidence="6">
    <location>
        <begin position="71"/>
        <end position="93"/>
    </location>
</feature>
<dbReference type="Proteomes" id="UP000467148">
    <property type="component" value="Chromosome"/>
</dbReference>
<comment type="subcellular location">
    <subcellularLocation>
        <location evidence="1">Cell membrane</location>
        <topology evidence="1">Multi-pass membrane protein</topology>
    </subcellularLocation>
</comment>
<gene>
    <name evidence="8" type="ORF">MHEL_19880</name>
</gene>
<evidence type="ECO:0000256" key="4">
    <source>
        <dbReference type="ARBA" id="ARBA00022989"/>
    </source>
</evidence>
<feature type="domain" description="RDD" evidence="7">
    <location>
        <begin position="33"/>
        <end position="158"/>
    </location>
</feature>
<dbReference type="RefSeq" id="WP_246227835.1">
    <property type="nucleotide sequence ID" value="NZ_AP022596.1"/>
</dbReference>
<keyword evidence="4 6" id="KW-1133">Transmembrane helix</keyword>
<evidence type="ECO:0000313" key="9">
    <source>
        <dbReference type="Proteomes" id="UP000467148"/>
    </source>
</evidence>
<dbReference type="InterPro" id="IPR051791">
    <property type="entry name" value="Pra-immunoreactive"/>
</dbReference>
<keyword evidence="2" id="KW-1003">Cell membrane</keyword>
<reference evidence="8 9" key="1">
    <citation type="journal article" date="2019" name="Emerg. Microbes Infect.">
        <title>Comprehensive subspecies identification of 175 nontuberculous mycobacteria species based on 7547 genomic profiles.</title>
        <authorList>
            <person name="Matsumoto Y."/>
            <person name="Kinjo T."/>
            <person name="Motooka D."/>
            <person name="Nabeya D."/>
            <person name="Jung N."/>
            <person name="Uechi K."/>
            <person name="Horii T."/>
            <person name="Iida T."/>
            <person name="Fujita J."/>
            <person name="Nakamura S."/>
        </authorList>
    </citation>
    <scope>NUCLEOTIDE SEQUENCE [LARGE SCALE GENOMIC DNA]</scope>
    <source>
        <strain evidence="8 9">JCM 30396</strain>
    </source>
</reference>
<keyword evidence="9" id="KW-1185">Reference proteome</keyword>
<evidence type="ECO:0000259" key="7">
    <source>
        <dbReference type="Pfam" id="PF06271"/>
    </source>
</evidence>
<keyword evidence="5 6" id="KW-0472">Membrane</keyword>
<dbReference type="AlphaFoldDB" id="A0A7I7T654"/>
<dbReference type="PANTHER" id="PTHR36115">
    <property type="entry name" value="PROLINE-RICH ANTIGEN HOMOLOG-RELATED"/>
    <property type="match status" value="1"/>
</dbReference>
<dbReference type="KEGG" id="mhev:MHEL_19880"/>
<evidence type="ECO:0000313" key="8">
    <source>
        <dbReference type="EMBL" id="BBY63745.1"/>
    </source>
</evidence>
<dbReference type="Pfam" id="PF06271">
    <property type="entry name" value="RDD"/>
    <property type="match status" value="1"/>
</dbReference>
<dbReference type="GO" id="GO:0005886">
    <property type="term" value="C:plasma membrane"/>
    <property type="evidence" value="ECO:0007669"/>
    <property type="project" value="UniProtKB-SubCell"/>
</dbReference>
<evidence type="ECO:0000256" key="3">
    <source>
        <dbReference type="ARBA" id="ARBA00022692"/>
    </source>
</evidence>
<sequence>MTVTAPDADEADATAVEIDAIEVTGQTPAAVLASWPARAGAFAVDVFFPTGVVITCLLVAQSASISGRGWLRWTVIALAAAVFLAMALNRLLLPSLTGWTLGRSLAGIAVVRRDGAPIDPWRLLVRDVAHLLDTAALFIGWLWPLWDPRNRTFADLLARTGVHRVAERPNRRKFAGAVLVALAVVAGAATALGYFAVYRPELAVEQSRQQLAVQGPKLVQQMLSYNVATIDADFARARGLVTDGYRQQLVAQQDSVRKAGAVDNDYWVTNSAVLTNTGDRGEMLLLMQGQRGEAPNQRLITATVQVSFERSASGQWQVANLSVLAKPNPSGEAK</sequence>
<evidence type="ECO:0000256" key="6">
    <source>
        <dbReference type="SAM" id="Phobius"/>
    </source>
</evidence>
<proteinExistence type="predicted"/>
<accession>A0A7I7T654</accession>
<feature type="transmembrane region" description="Helical" evidence="6">
    <location>
        <begin position="39"/>
        <end position="59"/>
    </location>
</feature>
<keyword evidence="3 6" id="KW-0812">Transmembrane</keyword>
<protein>
    <submittedName>
        <fullName evidence="8">RDD family protein</fullName>
    </submittedName>
</protein>
<evidence type="ECO:0000256" key="1">
    <source>
        <dbReference type="ARBA" id="ARBA00004651"/>
    </source>
</evidence>
<dbReference type="InterPro" id="IPR010432">
    <property type="entry name" value="RDD"/>
</dbReference>
<evidence type="ECO:0000256" key="2">
    <source>
        <dbReference type="ARBA" id="ARBA00022475"/>
    </source>
</evidence>
<name>A0A7I7T654_9MYCO</name>
<organism evidence="8 9">
    <name type="scientific">Mycolicibacterium helvum</name>
    <dbReference type="NCBI Taxonomy" id="1534349"/>
    <lineage>
        <taxon>Bacteria</taxon>
        <taxon>Bacillati</taxon>
        <taxon>Actinomycetota</taxon>
        <taxon>Actinomycetes</taxon>
        <taxon>Mycobacteriales</taxon>
        <taxon>Mycobacteriaceae</taxon>
        <taxon>Mycolicibacterium</taxon>
    </lineage>
</organism>
<dbReference type="EMBL" id="AP022596">
    <property type="protein sequence ID" value="BBY63745.1"/>
    <property type="molecule type" value="Genomic_DNA"/>
</dbReference>
<dbReference type="PANTHER" id="PTHR36115:SF6">
    <property type="entry name" value="PROLINE-RICH ANTIGEN HOMOLOG"/>
    <property type="match status" value="1"/>
</dbReference>